<reference evidence="2 3" key="1">
    <citation type="journal article" date="2017" name="Nat. Commun.">
        <title>Genome assembly with in vitro proximity ligation data and whole-genome triplication in lettuce.</title>
        <authorList>
            <person name="Reyes-Chin-Wo S."/>
            <person name="Wang Z."/>
            <person name="Yang X."/>
            <person name="Kozik A."/>
            <person name="Arikit S."/>
            <person name="Song C."/>
            <person name="Xia L."/>
            <person name="Froenicke L."/>
            <person name="Lavelle D.O."/>
            <person name="Truco M.J."/>
            <person name="Xia R."/>
            <person name="Zhu S."/>
            <person name="Xu C."/>
            <person name="Xu H."/>
            <person name="Xu X."/>
            <person name="Cox K."/>
            <person name="Korf I."/>
            <person name="Meyers B.C."/>
            <person name="Michelmore R.W."/>
        </authorList>
    </citation>
    <scope>NUCLEOTIDE SEQUENCE [LARGE SCALE GENOMIC DNA]</scope>
    <source>
        <strain evidence="3">cv. Salinas</strain>
        <tissue evidence="2">Seedlings</tissue>
    </source>
</reference>
<dbReference type="EMBL" id="NBSK02000008">
    <property type="protein sequence ID" value="KAJ0189476.1"/>
    <property type="molecule type" value="Genomic_DNA"/>
</dbReference>
<feature type="region of interest" description="Disordered" evidence="1">
    <location>
        <begin position="1"/>
        <end position="85"/>
    </location>
</feature>
<dbReference type="AlphaFoldDB" id="A0A9R1UMF1"/>
<evidence type="ECO:0000313" key="2">
    <source>
        <dbReference type="EMBL" id="KAJ0189476.1"/>
    </source>
</evidence>
<name>A0A9R1UMF1_LACSA</name>
<feature type="compositionally biased region" description="Basic and acidic residues" evidence="1">
    <location>
        <begin position="30"/>
        <end position="40"/>
    </location>
</feature>
<evidence type="ECO:0000313" key="3">
    <source>
        <dbReference type="Proteomes" id="UP000235145"/>
    </source>
</evidence>
<keyword evidence="3" id="KW-1185">Reference proteome</keyword>
<dbReference type="Proteomes" id="UP000235145">
    <property type="component" value="Unassembled WGS sequence"/>
</dbReference>
<gene>
    <name evidence="2" type="ORF">LSAT_V11C800419470</name>
</gene>
<organism evidence="2 3">
    <name type="scientific">Lactuca sativa</name>
    <name type="common">Garden lettuce</name>
    <dbReference type="NCBI Taxonomy" id="4236"/>
    <lineage>
        <taxon>Eukaryota</taxon>
        <taxon>Viridiplantae</taxon>
        <taxon>Streptophyta</taxon>
        <taxon>Embryophyta</taxon>
        <taxon>Tracheophyta</taxon>
        <taxon>Spermatophyta</taxon>
        <taxon>Magnoliopsida</taxon>
        <taxon>eudicotyledons</taxon>
        <taxon>Gunneridae</taxon>
        <taxon>Pentapetalae</taxon>
        <taxon>asterids</taxon>
        <taxon>campanulids</taxon>
        <taxon>Asterales</taxon>
        <taxon>Asteraceae</taxon>
        <taxon>Cichorioideae</taxon>
        <taxon>Cichorieae</taxon>
        <taxon>Lactucinae</taxon>
        <taxon>Lactuca</taxon>
    </lineage>
</organism>
<accession>A0A9R1UMF1</accession>
<evidence type="ECO:0000256" key="1">
    <source>
        <dbReference type="SAM" id="MobiDB-lite"/>
    </source>
</evidence>
<feature type="compositionally biased region" description="Basic and acidic residues" evidence="1">
    <location>
        <begin position="10"/>
        <end position="21"/>
    </location>
</feature>
<protein>
    <submittedName>
        <fullName evidence="2">Uncharacterized protein</fullName>
    </submittedName>
</protein>
<sequence>MGLGPFGEIPRADRLSRRPSERSGYAVGPKRADQKCRDSESGPGRLKAQCGRTSHTVDSESGPDSKGGPGGLLADAADQSHSRPEVHGCSVIGYDMACYVCMVYVVDDDQNLEYFTQRIAYLSSYMTNKAQLRNREAYNILKNNLIEHI</sequence>
<comment type="caution">
    <text evidence="2">The sequence shown here is derived from an EMBL/GenBank/DDBJ whole genome shotgun (WGS) entry which is preliminary data.</text>
</comment>
<proteinExistence type="predicted"/>